<evidence type="ECO:0000256" key="2">
    <source>
        <dbReference type="ARBA" id="ARBA00010199"/>
    </source>
</evidence>
<keyword evidence="10" id="KW-1185">Reference proteome</keyword>
<evidence type="ECO:0000256" key="5">
    <source>
        <dbReference type="ARBA" id="ARBA00022692"/>
    </source>
</evidence>
<dbReference type="InterPro" id="IPR044644">
    <property type="entry name" value="DinF-like"/>
</dbReference>
<comment type="similarity">
    <text evidence="2">Belongs to the multi antimicrobial extrusion (MATE) (TC 2.A.66.1) family.</text>
</comment>
<proteinExistence type="inferred from homology"/>
<keyword evidence="6 8" id="KW-1133">Transmembrane helix</keyword>
<accession>A0A5B7WYN9</accession>
<dbReference type="Proteomes" id="UP000307000">
    <property type="component" value="Chromosome"/>
</dbReference>
<dbReference type="EMBL" id="CP034412">
    <property type="protein sequence ID" value="QCY48334.1"/>
    <property type="molecule type" value="Genomic_DNA"/>
</dbReference>
<dbReference type="PANTHER" id="PTHR42893">
    <property type="entry name" value="PROTEIN DETOXIFICATION 44, CHLOROPLASTIC-RELATED"/>
    <property type="match status" value="1"/>
</dbReference>
<keyword evidence="5 8" id="KW-0812">Transmembrane</keyword>
<dbReference type="GO" id="GO:0005886">
    <property type="term" value="C:plasma membrane"/>
    <property type="evidence" value="ECO:0007669"/>
    <property type="project" value="UniProtKB-SubCell"/>
</dbReference>
<protein>
    <recommendedName>
        <fullName evidence="11">MATE family efflux transporter</fullName>
    </recommendedName>
</protein>
<feature type="transmembrane region" description="Helical" evidence="8">
    <location>
        <begin position="319"/>
        <end position="342"/>
    </location>
</feature>
<dbReference type="CDD" id="cd13136">
    <property type="entry name" value="MATE_DinF_like"/>
    <property type="match status" value="1"/>
</dbReference>
<dbReference type="GO" id="GO:0015297">
    <property type="term" value="F:antiporter activity"/>
    <property type="evidence" value="ECO:0007669"/>
    <property type="project" value="InterPro"/>
</dbReference>
<keyword evidence="7 8" id="KW-0472">Membrane</keyword>
<evidence type="ECO:0008006" key="11">
    <source>
        <dbReference type="Google" id="ProtNLM"/>
    </source>
</evidence>
<dbReference type="InterPro" id="IPR002528">
    <property type="entry name" value="MATE_fam"/>
</dbReference>
<feature type="transmembrane region" description="Helical" evidence="8">
    <location>
        <begin position="97"/>
        <end position="117"/>
    </location>
</feature>
<gene>
    <name evidence="9" type="ORF">GcLGCM259_2627</name>
</gene>
<name>A0A5B7WYN9_9MICC</name>
<evidence type="ECO:0000313" key="10">
    <source>
        <dbReference type="Proteomes" id="UP000307000"/>
    </source>
</evidence>
<evidence type="ECO:0000256" key="8">
    <source>
        <dbReference type="SAM" id="Phobius"/>
    </source>
</evidence>
<reference evidence="9 10" key="1">
    <citation type="submission" date="2018-12" db="EMBL/GenBank/DDBJ databases">
        <title>Complete Genome Sequence of Glutamicibacter creatinolyticus strain LGCM259,isolated from an abscess of a 12-year-old mare in Italy.</title>
        <authorList>
            <person name="Santos R.G."/>
            <person name="Silva A.L."/>
            <person name="Seyffert N."/>
            <person name="Castro T.L.P."/>
            <person name="Attili A.R."/>
            <person name="Rifici C."/>
            <person name="Mazzullo G."/>
            <person name="Brenig B."/>
            <person name="Venanzi F."/>
            <person name="Azevedo V."/>
        </authorList>
    </citation>
    <scope>NUCLEOTIDE SEQUENCE [LARGE SCALE GENOMIC DNA]</scope>
    <source>
        <strain evidence="9 10">LGCM 259</strain>
    </source>
</reference>
<keyword evidence="3" id="KW-0813">Transport</keyword>
<evidence type="ECO:0000256" key="6">
    <source>
        <dbReference type="ARBA" id="ARBA00022989"/>
    </source>
</evidence>
<comment type="subcellular location">
    <subcellularLocation>
        <location evidence="1">Cell membrane</location>
        <topology evidence="1">Multi-pass membrane protein</topology>
    </subcellularLocation>
</comment>
<dbReference type="InterPro" id="IPR048279">
    <property type="entry name" value="MdtK-like"/>
</dbReference>
<dbReference type="PANTHER" id="PTHR42893:SF46">
    <property type="entry name" value="PROTEIN DETOXIFICATION 44, CHLOROPLASTIC"/>
    <property type="match status" value="1"/>
</dbReference>
<feature type="transmembrane region" description="Helical" evidence="8">
    <location>
        <begin position="168"/>
        <end position="189"/>
    </location>
</feature>
<organism evidence="9 10">
    <name type="scientific">Glutamicibacter creatinolyticus</name>
    <dbReference type="NCBI Taxonomy" id="162496"/>
    <lineage>
        <taxon>Bacteria</taxon>
        <taxon>Bacillati</taxon>
        <taxon>Actinomycetota</taxon>
        <taxon>Actinomycetes</taxon>
        <taxon>Micrococcales</taxon>
        <taxon>Micrococcaceae</taxon>
        <taxon>Glutamicibacter</taxon>
    </lineage>
</organism>
<feature type="transmembrane region" description="Helical" evidence="8">
    <location>
        <begin position="252"/>
        <end position="272"/>
    </location>
</feature>
<dbReference type="PIRSF" id="PIRSF006603">
    <property type="entry name" value="DinF"/>
    <property type="match status" value="1"/>
</dbReference>
<evidence type="ECO:0000256" key="1">
    <source>
        <dbReference type="ARBA" id="ARBA00004651"/>
    </source>
</evidence>
<evidence type="ECO:0000313" key="9">
    <source>
        <dbReference type="EMBL" id="QCY48334.1"/>
    </source>
</evidence>
<feature type="transmembrane region" description="Helical" evidence="8">
    <location>
        <begin position="354"/>
        <end position="372"/>
    </location>
</feature>
<evidence type="ECO:0000256" key="4">
    <source>
        <dbReference type="ARBA" id="ARBA00022475"/>
    </source>
</evidence>
<dbReference type="GO" id="GO:0042910">
    <property type="term" value="F:xenobiotic transmembrane transporter activity"/>
    <property type="evidence" value="ECO:0007669"/>
    <property type="project" value="InterPro"/>
</dbReference>
<evidence type="ECO:0000256" key="3">
    <source>
        <dbReference type="ARBA" id="ARBA00022448"/>
    </source>
</evidence>
<feature type="transmembrane region" description="Helical" evidence="8">
    <location>
        <begin position="54"/>
        <end position="76"/>
    </location>
</feature>
<dbReference type="AlphaFoldDB" id="A0A5B7WYN9"/>
<feature type="transmembrane region" description="Helical" evidence="8">
    <location>
        <begin position="137"/>
        <end position="156"/>
    </location>
</feature>
<evidence type="ECO:0000256" key="7">
    <source>
        <dbReference type="ARBA" id="ARBA00023136"/>
    </source>
</evidence>
<dbReference type="NCBIfam" id="TIGR00797">
    <property type="entry name" value="matE"/>
    <property type="match status" value="1"/>
</dbReference>
<feature type="transmembrane region" description="Helical" evidence="8">
    <location>
        <begin position="415"/>
        <end position="435"/>
    </location>
</feature>
<dbReference type="Pfam" id="PF01554">
    <property type="entry name" value="MatE"/>
    <property type="match status" value="2"/>
</dbReference>
<feature type="transmembrane region" description="Helical" evidence="8">
    <location>
        <begin position="384"/>
        <end position="403"/>
    </location>
</feature>
<keyword evidence="4" id="KW-1003">Cell membrane</keyword>
<feature type="transmembrane region" description="Helical" evidence="8">
    <location>
        <begin position="278"/>
        <end position="298"/>
    </location>
</feature>
<dbReference type="KEGG" id="gcr:GcLGCM259_2627"/>
<sequence length="447" mass="47175">MKPRTAPTESNRSMARQILALAIPALGALIAEPLFLLADTAIIGHLGVSELAGAGLGTTVIQTAVGLMIFLAYATTPAVARAIGAGQFGRAMAAGRDGMWFALALGLVLTVIGYFGAEPLVRLMGAEGAVQQFAVDYIMYSLPGVTAMLLVFAATGVLRGMQDTKTPLIVASAGFGLNIVLNFTLVYGFNMSVSGAALGTSIAQWVMALVYFRLIIPQIRQAGLPLAPTWAGFKATGHVGSWLMLRNATMRIALLATVVVATNAGEVTLAAHQLVFTLFSFLAFALDALAIAAQALIGKELGAGDKEQATKLTGVMTRWGVYFGIFTGLFIFALSWVLPVLLSSDSSVHELATPGLWLLAISQPICGVVFVLDGVLMGAGDARYLGLVGVVNLAAYLPMLWAVDVLAQDQLSSMIWIWVSFAGGYMLARMITLGVRARTDKWMRLGL</sequence>
<feature type="transmembrane region" description="Helical" evidence="8">
    <location>
        <begin position="195"/>
        <end position="216"/>
    </location>
</feature>